<dbReference type="EMBL" id="RRYP01003850">
    <property type="protein sequence ID" value="TNV83427.1"/>
    <property type="molecule type" value="Genomic_DNA"/>
</dbReference>
<protein>
    <submittedName>
        <fullName evidence="2">Uncharacterized protein</fullName>
    </submittedName>
</protein>
<gene>
    <name evidence="2" type="ORF">FGO68_gene14677</name>
</gene>
<reference evidence="2" key="1">
    <citation type="submission" date="2019-06" db="EMBL/GenBank/DDBJ databases">
        <authorList>
            <person name="Zheng W."/>
        </authorList>
    </citation>
    <scope>NUCLEOTIDE SEQUENCE</scope>
    <source>
        <strain evidence="2">QDHG01</strain>
    </source>
</reference>
<accession>A0A8J8NXL6</accession>
<keyword evidence="3" id="KW-1185">Reference proteome</keyword>
<keyword evidence="1" id="KW-0812">Transmembrane</keyword>
<keyword evidence="1" id="KW-0472">Membrane</keyword>
<evidence type="ECO:0000313" key="3">
    <source>
        <dbReference type="Proteomes" id="UP000785679"/>
    </source>
</evidence>
<feature type="transmembrane region" description="Helical" evidence="1">
    <location>
        <begin position="575"/>
        <end position="597"/>
    </location>
</feature>
<dbReference type="AlphaFoldDB" id="A0A8J8NXL6"/>
<dbReference type="Proteomes" id="UP000785679">
    <property type="component" value="Unassembled WGS sequence"/>
</dbReference>
<evidence type="ECO:0000256" key="1">
    <source>
        <dbReference type="SAM" id="Phobius"/>
    </source>
</evidence>
<organism evidence="2 3">
    <name type="scientific">Halteria grandinella</name>
    <dbReference type="NCBI Taxonomy" id="5974"/>
    <lineage>
        <taxon>Eukaryota</taxon>
        <taxon>Sar</taxon>
        <taxon>Alveolata</taxon>
        <taxon>Ciliophora</taxon>
        <taxon>Intramacronucleata</taxon>
        <taxon>Spirotrichea</taxon>
        <taxon>Stichotrichia</taxon>
        <taxon>Sporadotrichida</taxon>
        <taxon>Halteriidae</taxon>
        <taxon>Halteria</taxon>
    </lineage>
</organism>
<comment type="caution">
    <text evidence="2">The sequence shown here is derived from an EMBL/GenBank/DDBJ whole genome shotgun (WGS) entry which is preliminary data.</text>
</comment>
<evidence type="ECO:0000313" key="2">
    <source>
        <dbReference type="EMBL" id="TNV83427.1"/>
    </source>
</evidence>
<keyword evidence="1" id="KW-1133">Transmembrane helix</keyword>
<sequence length="602" mass="70672">MVKAIIKECDRRTNIRYKTVKCWYWLRIAIIKKIMKQADALFALTKDLSLPQRLESFFFKVSSLRHIYKNAKAYTVEFLSALESLNPDIYDQDIIRLKFVSKLYQDINTMIISKPNDNDIHILNATFARVNTTFTDNCFILFQFHCLCVSTDTNKIDESCGAPVLALDNMLYYFKLRAPSDVYSFKNIKLLQSIFLCLNSLMHAYLDVPKFSNAILSEFLRGSNSFFDRAFDVLSDYPPSLAILDIPIQRLQLLHWKDSAFKETYDYLKYVYLQNAETSFPELKRAWYYYQFKFDRTQSIASMKKYMKEVAEKTILNGDSLNQNLGFYRHYLLFEGQEQVARGYLTKEEYYFEVKTFAITQIEQSLQFFEQRERVVELHQLATYYFEEKDIENFIHYKRKIIEYHYINGNSIRILQTFGYIYYGLMMLDRQQDCLELIAYVRTLLNQDAPQSIEFSTSVNSELHYFAAKCIKDKAQALEELAKAKGIAKGLPLVKYELEEQIIILQNEFKVTRGQINEIKARIEELAARARILRQDVPEILLTIDSEYSDTVDVQVNKCNSLIEQYEKTLEKQQMWMTIGLCSLASVLVAGAVIFMVKRSQQ</sequence>
<name>A0A8J8NXL6_HALGN</name>
<proteinExistence type="predicted"/>